<protein>
    <submittedName>
        <fullName evidence="2">Uncharacterized protein</fullName>
    </submittedName>
</protein>
<evidence type="ECO:0000313" key="2">
    <source>
        <dbReference type="EMBL" id="RNA00660.1"/>
    </source>
</evidence>
<evidence type="ECO:0000256" key="1">
    <source>
        <dbReference type="SAM" id="Phobius"/>
    </source>
</evidence>
<gene>
    <name evidence="2" type="ORF">BpHYR1_016782</name>
</gene>
<sequence>MAPFEFCRKTVVKMVQLRKNLACYNVMGVLIAQIRLSLFVIGIWILFARARMKPTRMKFFYLSKSRKFPKYGFRTLITVRYHLKSINRSDMCKNSISKQELINEYLILSRKYSIQTTINVSFDMIISEFRFWTSELILVLHIHSSSIFISSDSAMFEAIFLSPKKERLVYCKTLSTIATSEDKLIKPGKTKFCYLVCREEKRRDLILTKG</sequence>
<comment type="caution">
    <text evidence="2">The sequence shown here is derived from an EMBL/GenBank/DDBJ whole genome shotgun (WGS) entry which is preliminary data.</text>
</comment>
<keyword evidence="3" id="KW-1185">Reference proteome</keyword>
<reference evidence="2 3" key="1">
    <citation type="journal article" date="2018" name="Sci. Rep.">
        <title>Genomic signatures of local adaptation to the degree of environmental predictability in rotifers.</title>
        <authorList>
            <person name="Franch-Gras L."/>
            <person name="Hahn C."/>
            <person name="Garcia-Roger E.M."/>
            <person name="Carmona M.J."/>
            <person name="Serra M."/>
            <person name="Gomez A."/>
        </authorList>
    </citation>
    <scope>NUCLEOTIDE SEQUENCE [LARGE SCALE GENOMIC DNA]</scope>
    <source>
        <strain evidence="2">HYR1</strain>
    </source>
</reference>
<dbReference type="Proteomes" id="UP000276133">
    <property type="component" value="Unassembled WGS sequence"/>
</dbReference>
<keyword evidence="1" id="KW-0812">Transmembrane</keyword>
<dbReference type="EMBL" id="REGN01009657">
    <property type="protein sequence ID" value="RNA00660.1"/>
    <property type="molecule type" value="Genomic_DNA"/>
</dbReference>
<accession>A0A3M7PNR2</accession>
<feature type="transmembrane region" description="Helical" evidence="1">
    <location>
        <begin position="24"/>
        <end position="48"/>
    </location>
</feature>
<keyword evidence="1" id="KW-0472">Membrane</keyword>
<proteinExistence type="predicted"/>
<organism evidence="2 3">
    <name type="scientific">Brachionus plicatilis</name>
    <name type="common">Marine rotifer</name>
    <name type="synonym">Brachionus muelleri</name>
    <dbReference type="NCBI Taxonomy" id="10195"/>
    <lineage>
        <taxon>Eukaryota</taxon>
        <taxon>Metazoa</taxon>
        <taxon>Spiralia</taxon>
        <taxon>Gnathifera</taxon>
        <taxon>Rotifera</taxon>
        <taxon>Eurotatoria</taxon>
        <taxon>Monogononta</taxon>
        <taxon>Pseudotrocha</taxon>
        <taxon>Ploima</taxon>
        <taxon>Brachionidae</taxon>
        <taxon>Brachionus</taxon>
    </lineage>
</organism>
<keyword evidence="1" id="KW-1133">Transmembrane helix</keyword>
<dbReference type="AlphaFoldDB" id="A0A3M7PNR2"/>
<name>A0A3M7PNR2_BRAPC</name>
<evidence type="ECO:0000313" key="3">
    <source>
        <dbReference type="Proteomes" id="UP000276133"/>
    </source>
</evidence>